<dbReference type="SMART" id="SM00304">
    <property type="entry name" value="HAMP"/>
    <property type="match status" value="1"/>
</dbReference>
<dbReference type="SMART" id="SM00283">
    <property type="entry name" value="MA"/>
    <property type="match status" value="1"/>
</dbReference>
<dbReference type="PANTHER" id="PTHR32089:SF112">
    <property type="entry name" value="LYSOZYME-LIKE PROTEIN-RELATED"/>
    <property type="match status" value="1"/>
</dbReference>
<dbReference type="InterPro" id="IPR004089">
    <property type="entry name" value="MCPsignal_dom"/>
</dbReference>
<dbReference type="PANTHER" id="PTHR32089">
    <property type="entry name" value="METHYL-ACCEPTING CHEMOTAXIS PROTEIN MCPB"/>
    <property type="match status" value="1"/>
</dbReference>
<evidence type="ECO:0000313" key="12">
    <source>
        <dbReference type="Proteomes" id="UP000252415"/>
    </source>
</evidence>
<evidence type="ECO:0000256" key="2">
    <source>
        <dbReference type="ARBA" id="ARBA00022475"/>
    </source>
</evidence>
<comment type="caution">
    <text evidence="11">The sequence shown here is derived from an EMBL/GenBank/DDBJ whole genome shotgun (WGS) entry which is preliminary data.</text>
</comment>
<feature type="transmembrane region" description="Helical" evidence="8">
    <location>
        <begin position="194"/>
        <end position="215"/>
    </location>
</feature>
<dbReference type="PROSITE" id="PS50885">
    <property type="entry name" value="HAMP"/>
    <property type="match status" value="1"/>
</dbReference>
<keyword evidence="3 8" id="KW-0472">Membrane</keyword>
<dbReference type="SUPFAM" id="SSF58104">
    <property type="entry name" value="Methyl-accepting chemotaxis protein (MCP) signaling domain"/>
    <property type="match status" value="1"/>
</dbReference>
<organism evidence="11 12">
    <name type="scientific">Paenibacillus prosopidis</name>
    <dbReference type="NCBI Taxonomy" id="630520"/>
    <lineage>
        <taxon>Bacteria</taxon>
        <taxon>Bacillati</taxon>
        <taxon>Bacillota</taxon>
        <taxon>Bacilli</taxon>
        <taxon>Bacillales</taxon>
        <taxon>Paenibacillaceae</taxon>
        <taxon>Paenibacillus</taxon>
    </lineage>
</organism>
<name>A0A368W070_9BACL</name>
<evidence type="ECO:0000256" key="1">
    <source>
        <dbReference type="ARBA" id="ARBA00004236"/>
    </source>
</evidence>
<dbReference type="Gene3D" id="6.10.340.10">
    <property type="match status" value="1"/>
</dbReference>
<keyword evidence="4 6" id="KW-0807">Transducer</keyword>
<dbReference type="CDD" id="cd06225">
    <property type="entry name" value="HAMP"/>
    <property type="match status" value="1"/>
</dbReference>
<keyword evidence="8" id="KW-0812">Transmembrane</keyword>
<protein>
    <submittedName>
        <fullName evidence="11">Methyl-accepting chemotaxis protein</fullName>
    </submittedName>
</protein>
<dbReference type="Pfam" id="PF00015">
    <property type="entry name" value="MCPsignal"/>
    <property type="match status" value="1"/>
</dbReference>
<evidence type="ECO:0000259" key="10">
    <source>
        <dbReference type="PROSITE" id="PS50885"/>
    </source>
</evidence>
<feature type="transmembrane region" description="Helical" evidence="8">
    <location>
        <begin position="6"/>
        <end position="28"/>
    </location>
</feature>
<comment type="similarity">
    <text evidence="5">Belongs to the methyl-accepting chemotaxis (MCP) protein family.</text>
</comment>
<sequence>MKLPLRLRLSLLAVIPLFFFVFTGFYLLSEQRSMLDEMSDQIYQTTNKVDSLILNADRDMYQAFQAYLKIESGTLDQAGADAALEEMAENIKQVEERVREAKTILFEKELQGLAYGESKRTADQILLEFKGNFNYWTSAAVTAASDGVNQFQNKEINDSFLISRSGIDEIGGSVDIHAEMTIAKISDQMQKNQLTLLIGIIIVTVSLFVAVFFTIRHIMKTITSVVNKTQRVTEGDLTVLPDRKYSKDELGNISRSVDHMIGTMKQLISGIADNASEVSKSSAQLTTASKESAAAAEHVAINIQEVANGSEVQARGAVETSRAIEEMTIGIQRIAENTSMLADQSASTSHQADQGQAALIRLIEQMLEVKSFISKLADTIGMLEHRSQQIGAIAENITSFSNQTNILSLNASIEAARAGEHGRGFAVVAGEIRKLAASSLESADGIHQLVDVTRREIAGASACMTQTMQEVERGDERVREVRQNLDIIVSAIIQMTEQLQENSAITEQMSASSQQVSASMEQTASTAALNLEKTESVAAATEEQLALMENILSSAGHLDAIVRELDLAISQFKVK</sequence>
<accession>A0A368W070</accession>
<dbReference type="Proteomes" id="UP000252415">
    <property type="component" value="Unassembled WGS sequence"/>
</dbReference>
<evidence type="ECO:0000256" key="6">
    <source>
        <dbReference type="PROSITE-ProRule" id="PRU00284"/>
    </source>
</evidence>
<dbReference type="Pfam" id="PF00672">
    <property type="entry name" value="HAMP"/>
    <property type="match status" value="1"/>
</dbReference>
<evidence type="ECO:0000313" key="11">
    <source>
        <dbReference type="EMBL" id="RCW46569.1"/>
    </source>
</evidence>
<comment type="subcellular location">
    <subcellularLocation>
        <location evidence="1">Cell membrane</location>
    </subcellularLocation>
</comment>
<evidence type="ECO:0000256" key="4">
    <source>
        <dbReference type="ARBA" id="ARBA00023224"/>
    </source>
</evidence>
<dbReference type="GO" id="GO:0005886">
    <property type="term" value="C:plasma membrane"/>
    <property type="evidence" value="ECO:0007669"/>
    <property type="project" value="UniProtKB-SubCell"/>
</dbReference>
<feature type="domain" description="Methyl-accepting transducer" evidence="9">
    <location>
        <begin position="288"/>
        <end position="524"/>
    </location>
</feature>
<dbReference type="OrthoDB" id="9760371at2"/>
<dbReference type="AlphaFoldDB" id="A0A368W070"/>
<feature type="domain" description="HAMP" evidence="10">
    <location>
        <begin position="216"/>
        <end position="269"/>
    </location>
</feature>
<dbReference type="Gene3D" id="1.10.287.950">
    <property type="entry name" value="Methyl-accepting chemotaxis protein"/>
    <property type="match status" value="1"/>
</dbReference>
<dbReference type="RefSeq" id="WP_114381206.1">
    <property type="nucleotide sequence ID" value="NZ_QPJD01000009.1"/>
</dbReference>
<keyword evidence="12" id="KW-1185">Reference proteome</keyword>
<gene>
    <name evidence="11" type="ORF">DFP97_109216</name>
</gene>
<reference evidence="11 12" key="1">
    <citation type="submission" date="2018-07" db="EMBL/GenBank/DDBJ databases">
        <title>Genomic Encyclopedia of Type Strains, Phase III (KMG-III): the genomes of soil and plant-associated and newly described type strains.</title>
        <authorList>
            <person name="Whitman W."/>
        </authorList>
    </citation>
    <scope>NUCLEOTIDE SEQUENCE [LARGE SCALE GENOMIC DNA]</scope>
    <source>
        <strain evidence="11 12">CECT 7506</strain>
    </source>
</reference>
<keyword evidence="7" id="KW-0175">Coiled coil</keyword>
<dbReference type="InterPro" id="IPR003660">
    <property type="entry name" value="HAMP_dom"/>
</dbReference>
<evidence type="ECO:0000256" key="8">
    <source>
        <dbReference type="SAM" id="Phobius"/>
    </source>
</evidence>
<feature type="coiled-coil region" evidence="7">
    <location>
        <begin position="77"/>
        <end position="111"/>
    </location>
</feature>
<evidence type="ECO:0000256" key="5">
    <source>
        <dbReference type="ARBA" id="ARBA00029447"/>
    </source>
</evidence>
<keyword evidence="8" id="KW-1133">Transmembrane helix</keyword>
<dbReference type="GO" id="GO:0007165">
    <property type="term" value="P:signal transduction"/>
    <property type="evidence" value="ECO:0007669"/>
    <property type="project" value="UniProtKB-KW"/>
</dbReference>
<evidence type="ECO:0000259" key="9">
    <source>
        <dbReference type="PROSITE" id="PS50111"/>
    </source>
</evidence>
<evidence type="ECO:0000256" key="3">
    <source>
        <dbReference type="ARBA" id="ARBA00023136"/>
    </source>
</evidence>
<dbReference type="EMBL" id="QPJD01000009">
    <property type="protein sequence ID" value="RCW46569.1"/>
    <property type="molecule type" value="Genomic_DNA"/>
</dbReference>
<evidence type="ECO:0000256" key="7">
    <source>
        <dbReference type="SAM" id="Coils"/>
    </source>
</evidence>
<proteinExistence type="inferred from homology"/>
<dbReference type="PROSITE" id="PS50111">
    <property type="entry name" value="CHEMOTAXIS_TRANSDUC_2"/>
    <property type="match status" value="1"/>
</dbReference>
<keyword evidence="2" id="KW-1003">Cell membrane</keyword>